<dbReference type="InParanoid" id="G4YWX1"/>
<name>G4YWX1_PHYSP</name>
<protein>
    <submittedName>
        <fullName evidence="2">Uncharacterized protein</fullName>
    </submittedName>
</protein>
<dbReference type="KEGG" id="psoj:PHYSODRAFT_487184"/>
<dbReference type="AlphaFoldDB" id="G4YWX1"/>
<dbReference type="EMBL" id="JH159152">
    <property type="protein sequence ID" value="EGZ24469.1"/>
    <property type="molecule type" value="Genomic_DNA"/>
</dbReference>
<gene>
    <name evidence="2" type="ORF">PHYSODRAFT_487184</name>
</gene>
<proteinExistence type="predicted"/>
<evidence type="ECO:0000256" key="1">
    <source>
        <dbReference type="SAM" id="MobiDB-lite"/>
    </source>
</evidence>
<keyword evidence="3" id="KW-1185">Reference proteome</keyword>
<feature type="compositionally biased region" description="Low complexity" evidence="1">
    <location>
        <begin position="246"/>
        <end position="265"/>
    </location>
</feature>
<organism evidence="2 3">
    <name type="scientific">Phytophthora sojae (strain P6497)</name>
    <name type="common">Soybean stem and root rot agent</name>
    <name type="synonym">Phytophthora megasperma f. sp. glycines</name>
    <dbReference type="NCBI Taxonomy" id="1094619"/>
    <lineage>
        <taxon>Eukaryota</taxon>
        <taxon>Sar</taxon>
        <taxon>Stramenopiles</taxon>
        <taxon>Oomycota</taxon>
        <taxon>Peronosporomycetes</taxon>
        <taxon>Peronosporales</taxon>
        <taxon>Peronosporaceae</taxon>
        <taxon>Phytophthora</taxon>
    </lineage>
</organism>
<feature type="region of interest" description="Disordered" evidence="1">
    <location>
        <begin position="189"/>
        <end position="213"/>
    </location>
</feature>
<dbReference type="GeneID" id="20656122"/>
<dbReference type="RefSeq" id="XP_009519757.1">
    <property type="nucleotide sequence ID" value="XM_009521462.1"/>
</dbReference>
<feature type="region of interest" description="Disordered" evidence="1">
    <location>
        <begin position="245"/>
        <end position="265"/>
    </location>
</feature>
<dbReference type="OMA" id="KCKLITP"/>
<sequence length="283" mass="31004">MKVDDTFLRMKTLAKMTRAALKLWQIVARYTTKPLLCQGVEGDMAMAKNSRRVFADADICSLSAFERGVEPRQQHIAFEDKCKLITPEKAALYAAPPSRVQVVALANWESAPSFVLDDHLGKAFPRVSSDRLLNKCNPFLSGKRRALSDDIGSEAPTVSTDCSAAPENDSEGLELSVVKEELDVIDDLEDIVPATPSDEESSEDSATKEEVSTECKSSVVASVDEPKKFRWVRVGSGRYIKRGTESTVPVSPKVSSKPKSASVPTTRWVQVGHGRYKRIVASG</sequence>
<evidence type="ECO:0000313" key="3">
    <source>
        <dbReference type="Proteomes" id="UP000002640"/>
    </source>
</evidence>
<feature type="region of interest" description="Disordered" evidence="1">
    <location>
        <begin position="151"/>
        <end position="171"/>
    </location>
</feature>
<dbReference type="Proteomes" id="UP000002640">
    <property type="component" value="Unassembled WGS sequence"/>
</dbReference>
<accession>G4YWX1</accession>
<reference evidence="2 3" key="1">
    <citation type="journal article" date="2006" name="Science">
        <title>Phytophthora genome sequences uncover evolutionary origins and mechanisms of pathogenesis.</title>
        <authorList>
            <person name="Tyler B.M."/>
            <person name="Tripathy S."/>
            <person name="Zhang X."/>
            <person name="Dehal P."/>
            <person name="Jiang R.H."/>
            <person name="Aerts A."/>
            <person name="Arredondo F.D."/>
            <person name="Baxter L."/>
            <person name="Bensasson D."/>
            <person name="Beynon J.L."/>
            <person name="Chapman J."/>
            <person name="Damasceno C.M."/>
            <person name="Dorrance A.E."/>
            <person name="Dou D."/>
            <person name="Dickerman A.W."/>
            <person name="Dubchak I.L."/>
            <person name="Garbelotto M."/>
            <person name="Gijzen M."/>
            <person name="Gordon S.G."/>
            <person name="Govers F."/>
            <person name="Grunwald N.J."/>
            <person name="Huang W."/>
            <person name="Ivors K.L."/>
            <person name="Jones R.W."/>
            <person name="Kamoun S."/>
            <person name="Krampis K."/>
            <person name="Lamour K.H."/>
            <person name="Lee M.K."/>
            <person name="McDonald W.H."/>
            <person name="Medina M."/>
            <person name="Meijer H.J."/>
            <person name="Nordberg E.K."/>
            <person name="Maclean D.J."/>
            <person name="Ospina-Giraldo M.D."/>
            <person name="Morris P.F."/>
            <person name="Phuntumart V."/>
            <person name="Putnam N.H."/>
            <person name="Rash S."/>
            <person name="Rose J.K."/>
            <person name="Sakihama Y."/>
            <person name="Salamov A.A."/>
            <person name="Savidor A."/>
            <person name="Scheuring C.F."/>
            <person name="Smith B.M."/>
            <person name="Sobral B.W."/>
            <person name="Terry A."/>
            <person name="Torto-Alalibo T.A."/>
            <person name="Win J."/>
            <person name="Xu Z."/>
            <person name="Zhang H."/>
            <person name="Grigoriev I.V."/>
            <person name="Rokhsar D.S."/>
            <person name="Boore J.L."/>
        </authorList>
    </citation>
    <scope>NUCLEOTIDE SEQUENCE [LARGE SCALE GENOMIC DNA]</scope>
    <source>
        <strain evidence="2 3">P6497</strain>
    </source>
</reference>
<evidence type="ECO:0000313" key="2">
    <source>
        <dbReference type="EMBL" id="EGZ24469.1"/>
    </source>
</evidence>